<keyword evidence="4" id="KW-1185">Reference proteome</keyword>
<proteinExistence type="predicted"/>
<feature type="transmembrane region" description="Helical" evidence="2">
    <location>
        <begin position="164"/>
        <end position="185"/>
    </location>
</feature>
<evidence type="ECO:0000313" key="3">
    <source>
        <dbReference type="EMBL" id="KAK9805748.1"/>
    </source>
</evidence>
<name>A0AAW1PCF7_9CHLO</name>
<accession>A0AAW1PCF7</accession>
<comment type="caution">
    <text evidence="3">The sequence shown here is derived from an EMBL/GenBank/DDBJ whole genome shotgun (WGS) entry which is preliminary data.</text>
</comment>
<feature type="compositionally biased region" description="Basic and acidic residues" evidence="1">
    <location>
        <begin position="1"/>
        <end position="11"/>
    </location>
</feature>
<dbReference type="Proteomes" id="UP001465755">
    <property type="component" value="Unassembled WGS sequence"/>
</dbReference>
<protein>
    <submittedName>
        <fullName evidence="3">Uncharacterized protein</fullName>
    </submittedName>
</protein>
<keyword evidence="2" id="KW-0472">Membrane</keyword>
<feature type="compositionally biased region" description="Polar residues" evidence="1">
    <location>
        <begin position="48"/>
        <end position="63"/>
    </location>
</feature>
<keyword evidence="2" id="KW-0812">Transmembrane</keyword>
<organism evidence="3 4">
    <name type="scientific">Symbiochloris irregularis</name>
    <dbReference type="NCBI Taxonomy" id="706552"/>
    <lineage>
        <taxon>Eukaryota</taxon>
        <taxon>Viridiplantae</taxon>
        <taxon>Chlorophyta</taxon>
        <taxon>core chlorophytes</taxon>
        <taxon>Trebouxiophyceae</taxon>
        <taxon>Trebouxiales</taxon>
        <taxon>Trebouxiaceae</taxon>
        <taxon>Symbiochloris</taxon>
    </lineage>
</organism>
<evidence type="ECO:0000313" key="4">
    <source>
        <dbReference type="Proteomes" id="UP001465755"/>
    </source>
</evidence>
<reference evidence="3 4" key="1">
    <citation type="journal article" date="2024" name="Nat. Commun.">
        <title>Phylogenomics reveals the evolutionary origins of lichenization in chlorophyte algae.</title>
        <authorList>
            <person name="Puginier C."/>
            <person name="Libourel C."/>
            <person name="Otte J."/>
            <person name="Skaloud P."/>
            <person name="Haon M."/>
            <person name="Grisel S."/>
            <person name="Petersen M."/>
            <person name="Berrin J.G."/>
            <person name="Delaux P.M."/>
            <person name="Dal Grande F."/>
            <person name="Keller J."/>
        </authorList>
    </citation>
    <scope>NUCLEOTIDE SEQUENCE [LARGE SCALE GENOMIC DNA]</scope>
    <source>
        <strain evidence="3 4">SAG 2036</strain>
    </source>
</reference>
<evidence type="ECO:0000256" key="1">
    <source>
        <dbReference type="SAM" id="MobiDB-lite"/>
    </source>
</evidence>
<feature type="region of interest" description="Disordered" evidence="1">
    <location>
        <begin position="1"/>
        <end position="20"/>
    </location>
</feature>
<dbReference type="EMBL" id="JALJOQ010000042">
    <property type="protein sequence ID" value="KAK9805748.1"/>
    <property type="molecule type" value="Genomic_DNA"/>
</dbReference>
<feature type="transmembrane region" description="Helical" evidence="2">
    <location>
        <begin position="124"/>
        <end position="144"/>
    </location>
</feature>
<feature type="region of interest" description="Disordered" evidence="1">
    <location>
        <begin position="48"/>
        <end position="81"/>
    </location>
</feature>
<sequence>MSREGAVHESETSTSSSSSLGAWTRSLLGYGNVSNGLARFRIAIQFGTDNRQGHASPSTTSETPQEDTRQTEARGASVPADVAPRVQAPAAALDVGDAPFQDRATTAQPLDPGLSSWIERNTPVLGLLTVVFLHHYMVGISWLWRTLILLAPITPQLFWDQFFALAVADLCIRLLTAFLKAAVLLRHGICTSVMRLCPSTWWLAAQACICSASP</sequence>
<dbReference type="AlphaFoldDB" id="A0AAW1PCF7"/>
<evidence type="ECO:0000256" key="2">
    <source>
        <dbReference type="SAM" id="Phobius"/>
    </source>
</evidence>
<gene>
    <name evidence="3" type="ORF">WJX73_005334</name>
</gene>
<keyword evidence="2" id="KW-1133">Transmembrane helix</keyword>